<accession>A0A1H8HKW5</accession>
<dbReference type="STRING" id="917.SAMN05216326_101201"/>
<dbReference type="EMBL" id="FOCP01000024">
    <property type="protein sequence ID" value="SEN56830.1"/>
    <property type="molecule type" value="Genomic_DNA"/>
</dbReference>
<dbReference type="Pfam" id="PF00211">
    <property type="entry name" value="Guanylate_cyc"/>
    <property type="match status" value="1"/>
</dbReference>
<dbReference type="GO" id="GO:0035556">
    <property type="term" value="P:intracellular signal transduction"/>
    <property type="evidence" value="ECO:0007669"/>
    <property type="project" value="InterPro"/>
</dbReference>
<evidence type="ECO:0000313" key="2">
    <source>
        <dbReference type="EMBL" id="SEN56830.1"/>
    </source>
</evidence>
<protein>
    <submittedName>
        <fullName evidence="2">Adenylate cyclase, class 3</fullName>
    </submittedName>
</protein>
<feature type="domain" description="Guanylate cyclase" evidence="1">
    <location>
        <begin position="353"/>
        <end position="479"/>
    </location>
</feature>
<dbReference type="InterPro" id="IPR029787">
    <property type="entry name" value="Nucleotide_cyclase"/>
</dbReference>
<dbReference type="Gene3D" id="3.30.70.1230">
    <property type="entry name" value="Nucleotide cyclase"/>
    <property type="match status" value="1"/>
</dbReference>
<dbReference type="PROSITE" id="PS50125">
    <property type="entry name" value="GUANYLATE_CYCLASE_2"/>
    <property type="match status" value="1"/>
</dbReference>
<dbReference type="SUPFAM" id="SSF55073">
    <property type="entry name" value="Nucleotide cyclase"/>
    <property type="match status" value="1"/>
</dbReference>
<dbReference type="Proteomes" id="UP000199459">
    <property type="component" value="Unassembled WGS sequence"/>
</dbReference>
<dbReference type="InterPro" id="IPR050697">
    <property type="entry name" value="Adenylyl/Guanylyl_Cyclase_3/4"/>
</dbReference>
<dbReference type="AlphaFoldDB" id="A0A1H8HKW5"/>
<dbReference type="CDD" id="cd07302">
    <property type="entry name" value="CHD"/>
    <property type="match status" value="1"/>
</dbReference>
<dbReference type="GO" id="GO:0004016">
    <property type="term" value="F:adenylate cyclase activity"/>
    <property type="evidence" value="ECO:0007669"/>
    <property type="project" value="UniProtKB-ARBA"/>
</dbReference>
<organism evidence="2 3">
    <name type="scientific">Nitrosomonas marina</name>
    <dbReference type="NCBI Taxonomy" id="917"/>
    <lineage>
        <taxon>Bacteria</taxon>
        <taxon>Pseudomonadati</taxon>
        <taxon>Pseudomonadota</taxon>
        <taxon>Betaproteobacteria</taxon>
        <taxon>Nitrosomonadales</taxon>
        <taxon>Nitrosomonadaceae</taxon>
        <taxon>Nitrosomonas</taxon>
    </lineage>
</organism>
<reference evidence="2 3" key="1">
    <citation type="submission" date="2016-10" db="EMBL/GenBank/DDBJ databases">
        <authorList>
            <person name="de Groot N.N."/>
        </authorList>
    </citation>
    <scope>NUCLEOTIDE SEQUENCE [LARGE SCALE GENOMIC DNA]</scope>
    <source>
        <strain evidence="2 3">Nm22</strain>
    </source>
</reference>
<proteinExistence type="predicted"/>
<dbReference type="GO" id="GO:0009190">
    <property type="term" value="P:cyclic nucleotide biosynthetic process"/>
    <property type="evidence" value="ECO:0007669"/>
    <property type="project" value="InterPro"/>
</dbReference>
<dbReference type="PANTHER" id="PTHR43081:SF1">
    <property type="entry name" value="ADENYLATE CYCLASE, TERMINAL-DIFFERENTIATION SPECIFIC"/>
    <property type="match status" value="1"/>
</dbReference>
<evidence type="ECO:0000259" key="1">
    <source>
        <dbReference type="PROSITE" id="PS50125"/>
    </source>
</evidence>
<name>A0A1H8HKW5_9PROT</name>
<evidence type="ECO:0000313" key="3">
    <source>
        <dbReference type="Proteomes" id="UP000199459"/>
    </source>
</evidence>
<sequence>MDAGTETHLTQHIIITSLEQNIWDDVKILLNRRLNRLRIEQLAEPTFFLLHQMVTNLINVLHYNVFRQVVRTDFGLGASNDETELKALFNSELADHGDRNIAKFCELNDLYISLAFDDTKETIVVISAPEFCKDVLQHSHKLIQTLGYAAINNKPASNAKHFSIKLVKHLAHQHPAILPELITNRNELSSLKEIFSQLSYGIACFTGIGGVQAVSPSILALLGLEVNKASYEIFARSISIHFYNDVIWGMALESSNGKFENYRVRVKTQKNPEESVLFNVSGFRDGNATIHTLWQKISLDGGNANNLSEGDLINEAKVHNITRNYVPQLVEKKAREVVRLGSNLLKNEECYFAVLFCDIVGFTRFVEQNEQEESIIHVLNSVLRRISLSVKKFGGFIDKFMGDCIMVLFRNPHDAVMAALEMQRHSQDINSLRERADLEKLQLRIGIHWGKVVIGNVGTPERLDWTTIGDVVNTASRIEKNCQPGDVLISEIMREAIEQSDDLSFRCGDTFYISLKGKKEKLAVCYAFSN</sequence>
<dbReference type="PANTHER" id="PTHR43081">
    <property type="entry name" value="ADENYLATE CYCLASE, TERMINAL-DIFFERENTIATION SPECIFIC-RELATED"/>
    <property type="match status" value="1"/>
</dbReference>
<dbReference type="SMART" id="SM00044">
    <property type="entry name" value="CYCc"/>
    <property type="match status" value="1"/>
</dbReference>
<dbReference type="InterPro" id="IPR001054">
    <property type="entry name" value="A/G_cyclase"/>
</dbReference>
<gene>
    <name evidence="2" type="ORF">SAMN05216325_12441</name>
</gene>